<dbReference type="SUPFAM" id="SSF51735">
    <property type="entry name" value="NAD(P)-binding Rossmann-fold domains"/>
    <property type="match status" value="1"/>
</dbReference>
<comment type="caution">
    <text evidence="3">The sequence shown here is derived from an EMBL/GenBank/DDBJ whole genome shotgun (WGS) entry which is preliminary data.</text>
</comment>
<protein>
    <recommendedName>
        <fullName evidence="2">NAD-dependent epimerase/dehydratase domain-containing protein</fullName>
    </recommendedName>
</protein>
<dbReference type="Gene3D" id="3.90.25.10">
    <property type="entry name" value="UDP-galactose 4-epimerase, domain 1"/>
    <property type="match status" value="1"/>
</dbReference>
<comment type="similarity">
    <text evidence="1">Belongs to the NAD(P)-dependent epimerase/dehydratase family.</text>
</comment>
<dbReference type="AlphaFoldDB" id="X1JC40"/>
<dbReference type="InterPro" id="IPR036291">
    <property type="entry name" value="NAD(P)-bd_dom_sf"/>
</dbReference>
<sequence length="222" mass="24414">MRILVTGGAGFIGSHVAERLLELGHQVVVLDDLSTGRRENIPAGARFVKGDITDKVLVSELMHDTRFDVVNHHAAQMNVRQSVEDPSLDARVNILGTLNLLQSSIKTGVKKFMFASTGGAVYGEQERFPADEDHPTRPVSPYGVSKLACEKYLCYYQVQYSLQTVIMRYANIYGPRQNPFGEAGVVAIFSHKLARGEQVTINGDGLQTRDYVYVGDVVAANL</sequence>
<feature type="non-terminal residue" evidence="3">
    <location>
        <position position="222"/>
    </location>
</feature>
<proteinExistence type="inferred from homology"/>
<gene>
    <name evidence="3" type="ORF">S03H2_44311</name>
</gene>
<dbReference type="InterPro" id="IPR001509">
    <property type="entry name" value="Epimerase_deHydtase"/>
</dbReference>
<dbReference type="Pfam" id="PF01370">
    <property type="entry name" value="Epimerase"/>
    <property type="match status" value="1"/>
</dbReference>
<evidence type="ECO:0000256" key="1">
    <source>
        <dbReference type="ARBA" id="ARBA00007637"/>
    </source>
</evidence>
<evidence type="ECO:0000259" key="2">
    <source>
        <dbReference type="Pfam" id="PF01370"/>
    </source>
</evidence>
<name>X1JC40_9ZZZZ</name>
<accession>X1JC40</accession>
<dbReference type="PANTHER" id="PTHR43000">
    <property type="entry name" value="DTDP-D-GLUCOSE 4,6-DEHYDRATASE-RELATED"/>
    <property type="match status" value="1"/>
</dbReference>
<evidence type="ECO:0000313" key="3">
    <source>
        <dbReference type="EMBL" id="GAH75929.1"/>
    </source>
</evidence>
<organism evidence="3">
    <name type="scientific">marine sediment metagenome</name>
    <dbReference type="NCBI Taxonomy" id="412755"/>
    <lineage>
        <taxon>unclassified sequences</taxon>
        <taxon>metagenomes</taxon>
        <taxon>ecological metagenomes</taxon>
    </lineage>
</organism>
<dbReference type="Gene3D" id="3.40.50.720">
    <property type="entry name" value="NAD(P)-binding Rossmann-like Domain"/>
    <property type="match status" value="1"/>
</dbReference>
<dbReference type="EMBL" id="BARU01027701">
    <property type="protein sequence ID" value="GAH75929.1"/>
    <property type="molecule type" value="Genomic_DNA"/>
</dbReference>
<reference evidence="3" key="1">
    <citation type="journal article" date="2014" name="Front. Microbiol.">
        <title>High frequency of phylogenetically diverse reductive dehalogenase-homologous genes in deep subseafloor sedimentary metagenomes.</title>
        <authorList>
            <person name="Kawai M."/>
            <person name="Futagami T."/>
            <person name="Toyoda A."/>
            <person name="Takaki Y."/>
            <person name="Nishi S."/>
            <person name="Hori S."/>
            <person name="Arai W."/>
            <person name="Tsubouchi T."/>
            <person name="Morono Y."/>
            <person name="Uchiyama I."/>
            <person name="Ito T."/>
            <person name="Fujiyama A."/>
            <person name="Inagaki F."/>
            <person name="Takami H."/>
        </authorList>
    </citation>
    <scope>NUCLEOTIDE SEQUENCE</scope>
    <source>
        <strain evidence="3">Expedition CK06-06</strain>
    </source>
</reference>
<feature type="domain" description="NAD-dependent epimerase/dehydratase" evidence="2">
    <location>
        <begin position="3"/>
        <end position="221"/>
    </location>
</feature>